<gene>
    <name evidence="1" type="ORF">DEO72_LG9g3693</name>
</gene>
<reference evidence="1 2" key="1">
    <citation type="submission" date="2019-04" db="EMBL/GenBank/DDBJ databases">
        <title>An improved genome assembly and genetic linkage map for asparagus bean, Vigna unguiculata ssp. sesquipedialis.</title>
        <authorList>
            <person name="Xia Q."/>
            <person name="Zhang R."/>
            <person name="Dong Y."/>
        </authorList>
    </citation>
    <scope>NUCLEOTIDE SEQUENCE [LARGE SCALE GENOMIC DNA]</scope>
    <source>
        <tissue evidence="1">Leaf</tissue>
    </source>
</reference>
<evidence type="ECO:0000313" key="2">
    <source>
        <dbReference type="Proteomes" id="UP000501690"/>
    </source>
</evidence>
<dbReference type="Proteomes" id="UP000501690">
    <property type="component" value="Linkage Group LG9"/>
</dbReference>
<dbReference type="AlphaFoldDB" id="A0A4D6N745"/>
<name>A0A4D6N745_VIGUN</name>
<evidence type="ECO:0000313" key="1">
    <source>
        <dbReference type="EMBL" id="QCE08664.1"/>
    </source>
</evidence>
<organism evidence="1 2">
    <name type="scientific">Vigna unguiculata</name>
    <name type="common">Cowpea</name>
    <dbReference type="NCBI Taxonomy" id="3917"/>
    <lineage>
        <taxon>Eukaryota</taxon>
        <taxon>Viridiplantae</taxon>
        <taxon>Streptophyta</taxon>
        <taxon>Embryophyta</taxon>
        <taxon>Tracheophyta</taxon>
        <taxon>Spermatophyta</taxon>
        <taxon>Magnoliopsida</taxon>
        <taxon>eudicotyledons</taxon>
        <taxon>Gunneridae</taxon>
        <taxon>Pentapetalae</taxon>
        <taxon>rosids</taxon>
        <taxon>fabids</taxon>
        <taxon>Fabales</taxon>
        <taxon>Fabaceae</taxon>
        <taxon>Papilionoideae</taxon>
        <taxon>50 kb inversion clade</taxon>
        <taxon>NPAAA clade</taxon>
        <taxon>indigoferoid/millettioid clade</taxon>
        <taxon>Phaseoleae</taxon>
        <taxon>Vigna</taxon>
    </lineage>
</organism>
<dbReference type="EMBL" id="CP039353">
    <property type="protein sequence ID" value="QCE08664.1"/>
    <property type="molecule type" value="Genomic_DNA"/>
</dbReference>
<protein>
    <submittedName>
        <fullName evidence="1">Uncharacterized protein</fullName>
    </submittedName>
</protein>
<proteinExistence type="predicted"/>
<accession>A0A4D6N745</accession>
<sequence>MYELNLAVAGETVARLVNLAQAGQSRLSETDRGSPRPDFASGCLGDPLLVFERASISPRREGTRLSEIPRWLLVPPSSPRLGEGVPPERDPSV</sequence>
<keyword evidence="2" id="KW-1185">Reference proteome</keyword>